<dbReference type="OrthoDB" id="1634489at2"/>
<feature type="compositionally biased region" description="Basic residues" evidence="1">
    <location>
        <begin position="358"/>
        <end position="385"/>
    </location>
</feature>
<name>A0A1G5WMF9_9FIRM</name>
<dbReference type="GeneID" id="87756459"/>
<dbReference type="STRING" id="209880.SAMN02910343_01466"/>
<evidence type="ECO:0000256" key="1">
    <source>
        <dbReference type="SAM" id="MobiDB-lite"/>
    </source>
</evidence>
<gene>
    <name evidence="2" type="ORF">SAMN02910343_01466</name>
</gene>
<protein>
    <submittedName>
        <fullName evidence="2">Uncharacterized protein</fullName>
    </submittedName>
</protein>
<evidence type="ECO:0000313" key="2">
    <source>
        <dbReference type="EMBL" id="SDA59140.1"/>
    </source>
</evidence>
<sequence length="392" mass="45287">MGLSVRDILILDYFDGKPVHTKAPAYQEKVLGPHANQRIRLLLEEGWIRYTRPQETVNMLPDKALADFLAHYGYSPEGSHAQLVRRVVDNIPETDYAHAVPKMYIATMDGRREMNSHMAYILNARGNYGLTEGEIGEAQRTLAVRREPCSAKSILLRAFQQKIEIFTMGGEWTRLRNLYFTMGNFYVRQDENHTALTMLYLVFLLDMSGMENRNRLVTYEELFPTQKGIILLMNQLRKELGMSEMAVKTDFLSSIARMGPRLPFSYFSPQVMARILVERLRGFDFDRTRYISEANTPDASSKAYHYRSVPFSLPEGRGERRDNSSPQDSFGIRRHLTPPVPPVMRVPAFTTRPFVPSHKARRKVKRKVEPKRKTSVKGKEKKKNWIARILGR</sequence>
<keyword evidence="3" id="KW-1185">Reference proteome</keyword>
<accession>A0A1G5WMF9</accession>
<dbReference type="EMBL" id="FMXA01000024">
    <property type="protein sequence ID" value="SDA59140.1"/>
    <property type="molecule type" value="Genomic_DNA"/>
</dbReference>
<organism evidence="2 3">
    <name type="scientific">Allisonella histaminiformans</name>
    <dbReference type="NCBI Taxonomy" id="209880"/>
    <lineage>
        <taxon>Bacteria</taxon>
        <taxon>Bacillati</taxon>
        <taxon>Bacillota</taxon>
        <taxon>Negativicutes</taxon>
        <taxon>Veillonellales</taxon>
        <taxon>Veillonellaceae</taxon>
        <taxon>Allisonella</taxon>
    </lineage>
</organism>
<reference evidence="2 3" key="1">
    <citation type="submission" date="2016-10" db="EMBL/GenBank/DDBJ databases">
        <authorList>
            <person name="de Groot N.N."/>
        </authorList>
    </citation>
    <scope>NUCLEOTIDE SEQUENCE [LARGE SCALE GENOMIC DNA]</scope>
    <source>
        <strain evidence="2 3">DSM 15230</strain>
    </source>
</reference>
<dbReference type="Proteomes" id="UP000199689">
    <property type="component" value="Unassembled WGS sequence"/>
</dbReference>
<proteinExistence type="predicted"/>
<dbReference type="RefSeq" id="WP_091365366.1">
    <property type="nucleotide sequence ID" value="NZ_FMXA01000024.1"/>
</dbReference>
<dbReference type="AlphaFoldDB" id="A0A1G5WMF9"/>
<feature type="region of interest" description="Disordered" evidence="1">
    <location>
        <begin position="312"/>
        <end position="385"/>
    </location>
</feature>
<evidence type="ECO:0000313" key="3">
    <source>
        <dbReference type="Proteomes" id="UP000199689"/>
    </source>
</evidence>